<sequence>MSKKGQRYFSVEDKKSRDGVPDVSEKQKETVQTGVKSKKKPPIMEVIMVDNSKTLPARKRPDFSVKKIRDKRKLQRLEIPLNPAALKRHSRGEPLNLNSVKTDYRRIREKRKDIQIEFAEEQAARAEILLDGEEGFLEADEGESTTDISQKEIVDNVDITTATKHFTLALDFGPYRMRYTKNGTHLLLGGRRGHLAAFSWIRKKLQFEMNVMESVHDVTWLMNYTMFAAAQKEWVHVYDKKGTELHCIKSMHRSQRLEYLPYHFLLCSASESGFLSWMDVSIGQTVATYNCRVGKLSVMTHNPWNGVTCVADSKGVVSMWSPTVRDPLAKMLCHPVPLTALSIDPQGMHMATAALDRKIKIWDIRQLEGPLETYHINTAASDVNLSQRGLMALSLGNVCEIYRRNPSADQVELKPYIRHRTNGMISNLRFCPYEDVLGVATQKGFTSLIVPGSGEPNFDTFEANPFQSRTQRREEEVHSLLEKIPAEFISLNPNQISEVDVPSAKARLEEKVKQLTMKPPKINFEPRNRKGITKAKRIKIKQNVRETRFREAAKEILETKEKLLKEEKHTLKESPDFIPLETKTVLDRFQTKKKKKTRQ</sequence>
<dbReference type="Pfam" id="PF08149">
    <property type="entry name" value="BING4CT"/>
    <property type="match status" value="1"/>
</dbReference>
<dbReference type="PROSITE" id="PS50082">
    <property type="entry name" value="WD_REPEATS_2"/>
    <property type="match status" value="1"/>
</dbReference>
<feature type="domain" description="BING4 C-terminal" evidence="8">
    <location>
        <begin position="415"/>
        <end position="493"/>
    </location>
</feature>
<dbReference type="PANTHER" id="PTHR14085:SF3">
    <property type="entry name" value="WD REPEAT-CONTAINING PROTEIN 46"/>
    <property type="match status" value="1"/>
</dbReference>
<dbReference type="SMART" id="SM00320">
    <property type="entry name" value="WD40"/>
    <property type="match status" value="2"/>
</dbReference>
<dbReference type="InterPro" id="IPR019775">
    <property type="entry name" value="WD40_repeat_CS"/>
</dbReference>
<dbReference type="InterPro" id="IPR012952">
    <property type="entry name" value="BING4_C_dom"/>
</dbReference>
<dbReference type="EMBL" id="GGFK01008824">
    <property type="protein sequence ID" value="MBW42145.1"/>
    <property type="molecule type" value="Transcribed_RNA"/>
</dbReference>
<evidence type="ECO:0000256" key="7">
    <source>
        <dbReference type="SAM" id="MobiDB-lite"/>
    </source>
</evidence>
<accession>A0A2M4AMX3</accession>
<organism evidence="9">
    <name type="scientific">Anopheles triannulatus</name>
    <dbReference type="NCBI Taxonomy" id="58253"/>
    <lineage>
        <taxon>Eukaryota</taxon>
        <taxon>Metazoa</taxon>
        <taxon>Ecdysozoa</taxon>
        <taxon>Arthropoda</taxon>
        <taxon>Hexapoda</taxon>
        <taxon>Insecta</taxon>
        <taxon>Pterygota</taxon>
        <taxon>Neoptera</taxon>
        <taxon>Endopterygota</taxon>
        <taxon>Diptera</taxon>
        <taxon>Nematocera</taxon>
        <taxon>Culicoidea</taxon>
        <taxon>Culicidae</taxon>
        <taxon>Anophelinae</taxon>
        <taxon>Anopheles</taxon>
    </lineage>
</organism>
<dbReference type="SUPFAM" id="SSF50978">
    <property type="entry name" value="WD40 repeat-like"/>
    <property type="match status" value="1"/>
</dbReference>
<name>A0A2M4AMX3_9DIPT</name>
<dbReference type="SMART" id="SM01033">
    <property type="entry name" value="BING4CT"/>
    <property type="match status" value="1"/>
</dbReference>
<evidence type="ECO:0000256" key="5">
    <source>
        <dbReference type="ARBA" id="ARBA00023242"/>
    </source>
</evidence>
<dbReference type="PROSITE" id="PS50294">
    <property type="entry name" value="WD_REPEATS_REGION"/>
    <property type="match status" value="1"/>
</dbReference>
<dbReference type="GO" id="GO:0030686">
    <property type="term" value="C:90S preribosome"/>
    <property type="evidence" value="ECO:0007669"/>
    <property type="project" value="TreeGrafter"/>
</dbReference>
<dbReference type="PROSITE" id="PS00678">
    <property type="entry name" value="WD_REPEATS_1"/>
    <property type="match status" value="1"/>
</dbReference>
<feature type="region of interest" description="Disordered" evidence="7">
    <location>
        <begin position="1"/>
        <end position="44"/>
    </location>
</feature>
<dbReference type="AlphaFoldDB" id="A0A2M4AMX3"/>
<evidence type="ECO:0000256" key="6">
    <source>
        <dbReference type="PROSITE-ProRule" id="PRU00221"/>
    </source>
</evidence>
<dbReference type="Gene3D" id="2.130.10.10">
    <property type="entry name" value="YVTN repeat-like/Quinoprotein amine dehydrogenase"/>
    <property type="match status" value="1"/>
</dbReference>
<evidence type="ECO:0000256" key="3">
    <source>
        <dbReference type="ARBA" id="ARBA00022574"/>
    </source>
</evidence>
<protein>
    <submittedName>
        <fullName evidence="9">Putative wd40-repeat-containing subunit of the 18s rrna processing complex</fullName>
    </submittedName>
</protein>
<dbReference type="InterPro" id="IPR040315">
    <property type="entry name" value="WDR46/Utp7"/>
</dbReference>
<feature type="compositionally biased region" description="Basic and acidic residues" evidence="7">
    <location>
        <begin position="10"/>
        <end position="29"/>
    </location>
</feature>
<proteinExistence type="predicted"/>
<keyword evidence="4" id="KW-0677">Repeat</keyword>
<dbReference type="GO" id="GO:0032040">
    <property type="term" value="C:small-subunit processome"/>
    <property type="evidence" value="ECO:0007669"/>
    <property type="project" value="TreeGrafter"/>
</dbReference>
<keyword evidence="5" id="KW-0539">Nucleus</keyword>
<keyword evidence="2" id="KW-0698">rRNA processing</keyword>
<evidence type="ECO:0000259" key="8">
    <source>
        <dbReference type="SMART" id="SM01033"/>
    </source>
</evidence>
<dbReference type="GO" id="GO:0000462">
    <property type="term" value="P:maturation of SSU-rRNA from tricistronic rRNA transcript (SSU-rRNA, 5.8S rRNA, LSU-rRNA)"/>
    <property type="evidence" value="ECO:0007669"/>
    <property type="project" value="TreeGrafter"/>
</dbReference>
<evidence type="ECO:0000256" key="1">
    <source>
        <dbReference type="ARBA" id="ARBA00004604"/>
    </source>
</evidence>
<keyword evidence="3 6" id="KW-0853">WD repeat</keyword>
<evidence type="ECO:0000256" key="4">
    <source>
        <dbReference type="ARBA" id="ARBA00022737"/>
    </source>
</evidence>
<dbReference type="InterPro" id="IPR001680">
    <property type="entry name" value="WD40_rpt"/>
</dbReference>
<dbReference type="InterPro" id="IPR015943">
    <property type="entry name" value="WD40/YVTN_repeat-like_dom_sf"/>
</dbReference>
<dbReference type="InterPro" id="IPR036322">
    <property type="entry name" value="WD40_repeat_dom_sf"/>
</dbReference>
<dbReference type="PANTHER" id="PTHR14085">
    <property type="entry name" value="WD-REPEAT PROTEIN BING4"/>
    <property type="match status" value="1"/>
</dbReference>
<comment type="subcellular location">
    <subcellularLocation>
        <location evidence="1">Nucleus</location>
        <location evidence="1">Nucleolus</location>
    </subcellularLocation>
</comment>
<evidence type="ECO:0000313" key="9">
    <source>
        <dbReference type="EMBL" id="MBW42145.1"/>
    </source>
</evidence>
<feature type="repeat" description="WD" evidence="6">
    <location>
        <begin position="331"/>
        <end position="365"/>
    </location>
</feature>
<dbReference type="FunFam" id="2.130.10.10:FF:000378">
    <property type="entry name" value="U3 small nucleolar RNA-associated protein 7"/>
    <property type="match status" value="1"/>
</dbReference>
<reference evidence="9" key="1">
    <citation type="submission" date="2018-01" db="EMBL/GenBank/DDBJ databases">
        <title>An insight into the sialome of Amazonian anophelines.</title>
        <authorList>
            <person name="Ribeiro J.M."/>
            <person name="Scarpassa V."/>
            <person name="Calvo E."/>
        </authorList>
    </citation>
    <scope>NUCLEOTIDE SEQUENCE</scope>
    <source>
        <tissue evidence="9">Salivary glands</tissue>
    </source>
</reference>
<evidence type="ECO:0000256" key="2">
    <source>
        <dbReference type="ARBA" id="ARBA00022552"/>
    </source>
</evidence>